<dbReference type="EMBL" id="JACIFO010000005">
    <property type="protein sequence ID" value="MBB4119067.1"/>
    <property type="molecule type" value="Genomic_DNA"/>
</dbReference>
<evidence type="ECO:0000313" key="4">
    <source>
        <dbReference type="Proteomes" id="UP000553034"/>
    </source>
</evidence>
<feature type="domain" description="DUF3347" evidence="2">
    <location>
        <begin position="57"/>
        <end position="124"/>
    </location>
</feature>
<keyword evidence="3" id="KW-0449">Lipoprotein</keyword>
<evidence type="ECO:0000313" key="3">
    <source>
        <dbReference type="EMBL" id="MBB4119067.1"/>
    </source>
</evidence>
<organism evidence="3 4">
    <name type="scientific">Mesonia hippocampi</name>
    <dbReference type="NCBI Taxonomy" id="1628250"/>
    <lineage>
        <taxon>Bacteria</taxon>
        <taxon>Pseudomonadati</taxon>
        <taxon>Bacteroidota</taxon>
        <taxon>Flavobacteriia</taxon>
        <taxon>Flavobacteriales</taxon>
        <taxon>Flavobacteriaceae</taxon>
        <taxon>Mesonia</taxon>
    </lineage>
</organism>
<reference evidence="3 4" key="1">
    <citation type="submission" date="2020-08" db="EMBL/GenBank/DDBJ databases">
        <title>Genomic Encyclopedia of Type Strains, Phase IV (KMG-IV): sequencing the most valuable type-strain genomes for metagenomic binning, comparative biology and taxonomic classification.</title>
        <authorList>
            <person name="Goeker M."/>
        </authorList>
    </citation>
    <scope>NUCLEOTIDE SEQUENCE [LARGE SCALE GENOMIC DNA]</scope>
    <source>
        <strain evidence="3 4">DSM 29568</strain>
    </source>
</reference>
<dbReference type="InterPro" id="IPR021782">
    <property type="entry name" value="DUF3347"/>
</dbReference>
<keyword evidence="1" id="KW-0732">Signal</keyword>
<proteinExistence type="predicted"/>
<sequence length="175" mass="19744">MRKTKIILSLGIIALSFTACKQTENKQATEEKTTATPAKEVKQTSELSFKETHVNKVYKDYILLKDALVKSDATTAKQVAEKMSASAKNEEIIRLAKDISKTDDIEKIRVLFFDLSKQVETLANDNITSGKVYKQFCPMAFNDTGAFWLSSEENILNPYFGEKMLRCGMVQKTIQ</sequence>
<dbReference type="Proteomes" id="UP000553034">
    <property type="component" value="Unassembled WGS sequence"/>
</dbReference>
<keyword evidence="4" id="KW-1185">Reference proteome</keyword>
<dbReference type="Pfam" id="PF11827">
    <property type="entry name" value="DUF3347"/>
    <property type="match status" value="1"/>
</dbReference>
<dbReference type="RefSeq" id="WP_183477427.1">
    <property type="nucleotide sequence ID" value="NZ_JACIFO010000005.1"/>
</dbReference>
<protein>
    <submittedName>
        <fullName evidence="3">PBP1b-binding outer membrane lipoprotein LpoB</fullName>
    </submittedName>
</protein>
<dbReference type="PROSITE" id="PS51257">
    <property type="entry name" value="PROKAR_LIPOPROTEIN"/>
    <property type="match status" value="1"/>
</dbReference>
<evidence type="ECO:0000259" key="2">
    <source>
        <dbReference type="Pfam" id="PF11827"/>
    </source>
</evidence>
<feature type="chain" id="PRO_5032515335" evidence="1">
    <location>
        <begin position="22"/>
        <end position="175"/>
    </location>
</feature>
<comment type="caution">
    <text evidence="3">The sequence shown here is derived from an EMBL/GenBank/DDBJ whole genome shotgun (WGS) entry which is preliminary data.</text>
</comment>
<accession>A0A840EW46</accession>
<gene>
    <name evidence="3" type="ORF">GGR32_001363</name>
</gene>
<evidence type="ECO:0000256" key="1">
    <source>
        <dbReference type="SAM" id="SignalP"/>
    </source>
</evidence>
<name>A0A840EW46_9FLAO</name>
<dbReference type="AlphaFoldDB" id="A0A840EW46"/>
<feature type="signal peptide" evidence="1">
    <location>
        <begin position="1"/>
        <end position="21"/>
    </location>
</feature>